<organism evidence="1 2">
    <name type="scientific">Lagenidium giganteum</name>
    <dbReference type="NCBI Taxonomy" id="4803"/>
    <lineage>
        <taxon>Eukaryota</taxon>
        <taxon>Sar</taxon>
        <taxon>Stramenopiles</taxon>
        <taxon>Oomycota</taxon>
        <taxon>Peronosporomycetes</taxon>
        <taxon>Pythiales</taxon>
        <taxon>Pythiaceae</taxon>
    </lineage>
</organism>
<evidence type="ECO:0008006" key="3">
    <source>
        <dbReference type="Google" id="ProtNLM"/>
    </source>
</evidence>
<gene>
    <name evidence="1" type="ORF">N0F65_007176</name>
</gene>
<keyword evidence="2" id="KW-1185">Reference proteome</keyword>
<sequence>MSWCLSPVLFIRHRLLGSYRGCTSIIIISWYPRSRSCSLQRQNMARVEKGVHNQCDKARHTAQECNRKR</sequence>
<name>A0AAV2Z9Q0_9STRA</name>
<dbReference type="AlphaFoldDB" id="A0AAV2Z9Q0"/>
<proteinExistence type="predicted"/>
<reference evidence="1" key="2">
    <citation type="journal article" date="2023" name="Microbiol Resour">
        <title>Decontamination and Annotation of the Draft Genome Sequence of the Oomycete Lagenidium giganteum ARSEF 373.</title>
        <authorList>
            <person name="Morgan W.R."/>
            <person name="Tartar A."/>
        </authorList>
    </citation>
    <scope>NUCLEOTIDE SEQUENCE</scope>
    <source>
        <strain evidence="1">ARSEF 373</strain>
    </source>
</reference>
<accession>A0AAV2Z9Q0</accession>
<dbReference type="EMBL" id="DAKRPA010000032">
    <property type="protein sequence ID" value="DBA02357.1"/>
    <property type="molecule type" value="Genomic_DNA"/>
</dbReference>
<evidence type="ECO:0000313" key="1">
    <source>
        <dbReference type="EMBL" id="DBA02357.1"/>
    </source>
</evidence>
<dbReference type="Proteomes" id="UP001146120">
    <property type="component" value="Unassembled WGS sequence"/>
</dbReference>
<protein>
    <recommendedName>
        <fullName evidence="3">Secreted protein</fullName>
    </recommendedName>
</protein>
<reference evidence="1" key="1">
    <citation type="submission" date="2022-11" db="EMBL/GenBank/DDBJ databases">
        <authorList>
            <person name="Morgan W.R."/>
            <person name="Tartar A."/>
        </authorList>
    </citation>
    <scope>NUCLEOTIDE SEQUENCE</scope>
    <source>
        <strain evidence="1">ARSEF 373</strain>
    </source>
</reference>
<evidence type="ECO:0000313" key="2">
    <source>
        <dbReference type="Proteomes" id="UP001146120"/>
    </source>
</evidence>
<comment type="caution">
    <text evidence="1">The sequence shown here is derived from an EMBL/GenBank/DDBJ whole genome shotgun (WGS) entry which is preliminary data.</text>
</comment>